<dbReference type="InterPro" id="IPR032466">
    <property type="entry name" value="Metal_Hydrolase"/>
</dbReference>
<keyword evidence="2" id="KW-1185">Reference proteome</keyword>
<dbReference type="EMBL" id="CP121252">
    <property type="protein sequence ID" value="WFP15360.1"/>
    <property type="molecule type" value="Genomic_DNA"/>
</dbReference>
<dbReference type="Gene3D" id="2.30.40.10">
    <property type="entry name" value="Urease, subunit C, domain 1"/>
    <property type="match status" value="1"/>
</dbReference>
<dbReference type="Gene3D" id="3.20.20.140">
    <property type="entry name" value="Metal-dependent hydrolases"/>
    <property type="match status" value="1"/>
</dbReference>
<evidence type="ECO:0000313" key="2">
    <source>
        <dbReference type="Proteomes" id="UP001219037"/>
    </source>
</evidence>
<proteinExistence type="predicted"/>
<organism evidence="1 2">
    <name type="scientific">Citricoccus muralis</name>
    <dbReference type="NCBI Taxonomy" id="169134"/>
    <lineage>
        <taxon>Bacteria</taxon>
        <taxon>Bacillati</taxon>
        <taxon>Actinomycetota</taxon>
        <taxon>Actinomycetes</taxon>
        <taxon>Micrococcales</taxon>
        <taxon>Micrococcaceae</taxon>
        <taxon>Citricoccus</taxon>
    </lineage>
</organism>
<dbReference type="Proteomes" id="UP001219037">
    <property type="component" value="Chromosome"/>
</dbReference>
<dbReference type="RefSeq" id="WP_278156009.1">
    <property type="nucleotide sequence ID" value="NZ_CP121252.1"/>
</dbReference>
<evidence type="ECO:0000313" key="1">
    <source>
        <dbReference type="EMBL" id="WFP15360.1"/>
    </source>
</evidence>
<dbReference type="SUPFAM" id="SSF51556">
    <property type="entry name" value="Metallo-dependent hydrolases"/>
    <property type="match status" value="1"/>
</dbReference>
<reference evidence="1 2" key="1">
    <citation type="submission" date="2023-04" db="EMBL/GenBank/DDBJ databases">
        <title>Funneling lignin-derived compounds into biodiesel using alkali-halophilic Citricoccus sp. P2.</title>
        <authorList>
            <person name="Luo C.-B."/>
        </authorList>
    </citation>
    <scope>NUCLEOTIDE SEQUENCE [LARGE SCALE GENOMIC DNA]</scope>
    <source>
        <strain evidence="1 2">P2</strain>
    </source>
</reference>
<dbReference type="SUPFAM" id="SSF51338">
    <property type="entry name" value="Composite domain of metallo-dependent hydrolases"/>
    <property type="match status" value="1"/>
</dbReference>
<name>A0ABY8H2S1_9MICC</name>
<accession>A0ABY8H2S1</accession>
<dbReference type="InterPro" id="IPR011059">
    <property type="entry name" value="Metal-dep_hydrolase_composite"/>
</dbReference>
<sequence>MTSLLAVNGFIHSVSDPYATAILIDDGVVAWVGADDTAEKVAAAQAPNAQLVDLHGALVAPAFLNSFTTEDSVTGRAEYGEVLYTTTAVRPSAHAVPYVPLDRADADTQSHLYVDLNDVSHVDAALRLSRADRRQLLFHSHREHQLAALLPLLVDDRAQRQFPGSHRLILGHLITDDDVSQLNGLGVSVTVVPSPETETITAPVASLLSAGIPVSLGTGSTPHSLWHGVRSLLEHQDPDQRVSARAGFTAATRAGARALPADLVQTWMNASRLAPGSPAHLNLWRADELSVQAPDGRVSGWSTDARAGTPLLPVLGGDTPLPQLIAHLYEGNLKFGTL</sequence>
<protein>
    <submittedName>
        <fullName evidence="1">Amidohydrolase family protein</fullName>
    </submittedName>
</protein>
<gene>
    <name evidence="1" type="ORF">P8192_07940</name>
</gene>